<dbReference type="SUPFAM" id="SSF52418">
    <property type="entry name" value="Nucleoside phosphorylase/phosphoribosyltransferase catalytic domain"/>
    <property type="match status" value="1"/>
</dbReference>
<feature type="binding site" evidence="9">
    <location>
        <position position="236"/>
    </location>
    <ligand>
        <name>Mg(2+)</name>
        <dbReference type="ChEBI" id="CHEBI:18420"/>
        <label>2</label>
    </ligand>
</feature>
<protein>
    <recommendedName>
        <fullName evidence="9">Anthranilate phosphoribosyltransferase</fullName>
        <ecNumber evidence="9">2.4.2.18</ecNumber>
    </recommendedName>
</protein>
<evidence type="ECO:0000256" key="2">
    <source>
        <dbReference type="ARBA" id="ARBA00022605"/>
    </source>
</evidence>
<dbReference type="PANTHER" id="PTHR43285:SF2">
    <property type="entry name" value="ANTHRANILATE PHOSPHORIBOSYLTRANSFERASE"/>
    <property type="match status" value="1"/>
</dbReference>
<feature type="binding site" evidence="9">
    <location>
        <position position="237"/>
    </location>
    <ligand>
        <name>Mg(2+)</name>
        <dbReference type="ChEBI" id="CHEBI:18420"/>
        <label>1</label>
    </ligand>
</feature>
<organism evidence="12 13">
    <name type="scientific">Candidatus Enterococcus testudinis</name>
    <dbReference type="NCBI Taxonomy" id="1834191"/>
    <lineage>
        <taxon>Bacteria</taxon>
        <taxon>Bacillati</taxon>
        <taxon>Bacillota</taxon>
        <taxon>Bacilli</taxon>
        <taxon>Lactobacillales</taxon>
        <taxon>Enterococcaceae</taxon>
        <taxon>Enterococcus</taxon>
    </lineage>
</organism>
<comment type="catalytic activity">
    <reaction evidence="7 9">
        <text>N-(5-phospho-beta-D-ribosyl)anthranilate + diphosphate = 5-phospho-alpha-D-ribose 1-diphosphate + anthranilate</text>
        <dbReference type="Rhea" id="RHEA:11768"/>
        <dbReference type="ChEBI" id="CHEBI:16567"/>
        <dbReference type="ChEBI" id="CHEBI:18277"/>
        <dbReference type="ChEBI" id="CHEBI:33019"/>
        <dbReference type="ChEBI" id="CHEBI:58017"/>
        <dbReference type="EC" id="2.4.2.18"/>
    </reaction>
</comment>
<comment type="subunit">
    <text evidence="9">Homodimer.</text>
</comment>
<comment type="function">
    <text evidence="9">Catalyzes the transfer of the phosphoribosyl group of 5-phosphorylribose-1-pyrophosphate (PRPP) to anthranilate to yield N-(5'-phosphoribosyl)-anthranilate (PRA).</text>
</comment>
<keyword evidence="9" id="KW-0479">Metal-binding</keyword>
<feature type="binding site" evidence="9">
    <location>
        <begin position="94"/>
        <end position="95"/>
    </location>
    <ligand>
        <name>5-phospho-alpha-D-ribose 1-diphosphate</name>
        <dbReference type="ChEBI" id="CHEBI:58017"/>
    </ligand>
</feature>
<dbReference type="InterPro" id="IPR035902">
    <property type="entry name" value="Nuc_phospho_transferase"/>
</dbReference>
<evidence type="ECO:0000256" key="9">
    <source>
        <dbReference type="HAMAP-Rule" id="MF_00211"/>
    </source>
</evidence>
<feature type="binding site" evidence="9">
    <location>
        <position position="177"/>
    </location>
    <ligand>
        <name>anthranilate</name>
        <dbReference type="ChEBI" id="CHEBI:16567"/>
        <label>2</label>
    </ligand>
</feature>
<proteinExistence type="inferred from homology"/>
<keyword evidence="9" id="KW-0460">Magnesium</keyword>
<name>A0A242A5V2_9ENTE</name>
<evidence type="ECO:0000259" key="10">
    <source>
        <dbReference type="Pfam" id="PF00591"/>
    </source>
</evidence>
<comment type="caution">
    <text evidence="12">The sequence shown here is derived from an EMBL/GenBank/DDBJ whole genome shotgun (WGS) entry which is preliminary data.</text>
</comment>
<feature type="binding site" evidence="9">
    <location>
        <position position="237"/>
    </location>
    <ligand>
        <name>Mg(2+)</name>
        <dbReference type="ChEBI" id="CHEBI:18420"/>
        <label>2</label>
    </ligand>
</feature>
<feature type="binding site" evidence="9">
    <location>
        <position position="131"/>
    </location>
    <ligand>
        <name>5-phospho-alpha-D-ribose 1-diphosphate</name>
        <dbReference type="ChEBI" id="CHEBI:58017"/>
    </ligand>
</feature>
<dbReference type="Proteomes" id="UP000195043">
    <property type="component" value="Unassembled WGS sequence"/>
</dbReference>
<dbReference type="GO" id="GO:0005829">
    <property type="term" value="C:cytosol"/>
    <property type="evidence" value="ECO:0007669"/>
    <property type="project" value="TreeGrafter"/>
</dbReference>
<dbReference type="UniPathway" id="UPA00035">
    <property type="reaction ID" value="UER00041"/>
</dbReference>
<evidence type="ECO:0000256" key="8">
    <source>
        <dbReference type="ARBA" id="ARBA00061188"/>
    </source>
</evidence>
<comment type="cofactor">
    <cofactor evidence="9">
        <name>Mg(2+)</name>
        <dbReference type="ChEBI" id="CHEBI:18420"/>
    </cofactor>
    <text evidence="9">Binds 2 magnesium ions per monomer.</text>
</comment>
<feature type="domain" description="Glycosyl transferase family 3" evidence="10">
    <location>
        <begin position="84"/>
        <end position="334"/>
    </location>
</feature>
<feature type="binding site" evidence="9">
    <location>
        <begin position="119"/>
        <end position="127"/>
    </location>
    <ligand>
        <name>5-phospho-alpha-D-ribose 1-diphosphate</name>
        <dbReference type="ChEBI" id="CHEBI:58017"/>
    </ligand>
</feature>
<dbReference type="STRING" id="1834191.A5886_001494"/>
<feature type="binding site" evidence="9">
    <location>
        <position position="122"/>
    </location>
    <ligand>
        <name>anthranilate</name>
        <dbReference type="ChEBI" id="CHEBI:16567"/>
        <label>1</label>
    </ligand>
</feature>
<dbReference type="InterPro" id="IPR005940">
    <property type="entry name" value="Anthranilate_Pribosyl_Tfrase"/>
</dbReference>
<dbReference type="InterPro" id="IPR000312">
    <property type="entry name" value="Glycosyl_Trfase_fam3"/>
</dbReference>
<dbReference type="PANTHER" id="PTHR43285">
    <property type="entry name" value="ANTHRANILATE PHOSPHORIBOSYLTRANSFERASE"/>
    <property type="match status" value="1"/>
</dbReference>
<dbReference type="SUPFAM" id="SSF47648">
    <property type="entry name" value="Nucleoside phosphorylase/phosphoribosyltransferase N-terminal domain"/>
    <property type="match status" value="1"/>
</dbReference>
<evidence type="ECO:0000256" key="6">
    <source>
        <dbReference type="ARBA" id="ARBA00023141"/>
    </source>
</evidence>
<dbReference type="Pfam" id="PF00591">
    <property type="entry name" value="Glycos_transf_3"/>
    <property type="match status" value="1"/>
</dbReference>
<feature type="domain" description="Glycosyl transferase family 3 N-terminal" evidence="11">
    <location>
        <begin position="16"/>
        <end position="77"/>
    </location>
</feature>
<dbReference type="RefSeq" id="WP_086274373.1">
    <property type="nucleotide sequence ID" value="NZ_NGKU01000001.1"/>
</dbReference>
<dbReference type="NCBIfam" id="TIGR01245">
    <property type="entry name" value="trpD"/>
    <property type="match status" value="1"/>
</dbReference>
<dbReference type="Gene3D" id="3.40.1030.10">
    <property type="entry name" value="Nucleoside phosphorylase/phosphoribosyltransferase catalytic domain"/>
    <property type="match status" value="1"/>
</dbReference>
<comment type="caution">
    <text evidence="9">Lacks conserved residue(s) required for the propagation of feature annotation.</text>
</comment>
<feature type="binding site" evidence="9">
    <location>
        <begin position="101"/>
        <end position="104"/>
    </location>
    <ligand>
        <name>5-phospho-alpha-D-ribose 1-diphosphate</name>
        <dbReference type="ChEBI" id="CHEBI:58017"/>
    </ligand>
</feature>
<dbReference type="HAMAP" id="MF_00211">
    <property type="entry name" value="TrpD"/>
    <property type="match status" value="1"/>
</dbReference>
<comment type="similarity">
    <text evidence="8">In the C-terminal section; belongs to the anthranilate phosphoribosyltransferase family.</text>
</comment>
<keyword evidence="5 9" id="KW-0822">Tryptophan biosynthesis</keyword>
<dbReference type="EC" id="2.4.2.18" evidence="9"/>
<evidence type="ECO:0000256" key="3">
    <source>
        <dbReference type="ARBA" id="ARBA00022676"/>
    </source>
</evidence>
<dbReference type="Gene3D" id="1.20.970.10">
    <property type="entry name" value="Transferase, Pyrimidine Nucleoside Phosphorylase, Chain C"/>
    <property type="match status" value="1"/>
</dbReference>
<keyword evidence="2 9" id="KW-0028">Amino-acid biosynthesis</keyword>
<keyword evidence="3 9" id="KW-0328">Glycosyltransferase</keyword>
<keyword evidence="6 9" id="KW-0057">Aromatic amino acid biosynthesis</keyword>
<feature type="binding site" evidence="9">
    <location>
        <position position="91"/>
    </location>
    <ligand>
        <name>anthranilate</name>
        <dbReference type="ChEBI" id="CHEBI:16567"/>
        <label>1</label>
    </ligand>
</feature>
<feature type="binding site" evidence="9">
    <location>
        <position position="103"/>
    </location>
    <ligand>
        <name>Mg(2+)</name>
        <dbReference type="ChEBI" id="CHEBI:18420"/>
        <label>1</label>
    </ligand>
</feature>
<keyword evidence="13" id="KW-1185">Reference proteome</keyword>
<keyword evidence="4 9" id="KW-0808">Transferase</keyword>
<evidence type="ECO:0000256" key="5">
    <source>
        <dbReference type="ARBA" id="ARBA00022822"/>
    </source>
</evidence>
<dbReference type="InterPro" id="IPR036320">
    <property type="entry name" value="Glycosyl_Trfase_fam3_N_dom_sf"/>
</dbReference>
<evidence type="ECO:0000256" key="7">
    <source>
        <dbReference type="ARBA" id="ARBA00052328"/>
    </source>
</evidence>
<dbReference type="GO" id="GO:0004048">
    <property type="term" value="F:anthranilate phosphoribosyltransferase activity"/>
    <property type="evidence" value="ECO:0007669"/>
    <property type="project" value="UniProtKB-UniRule"/>
</dbReference>
<dbReference type="InterPro" id="IPR017459">
    <property type="entry name" value="Glycosyl_Trfase_fam3_N_dom"/>
</dbReference>
<reference evidence="12 13" key="1">
    <citation type="submission" date="2017-05" db="EMBL/GenBank/DDBJ databases">
        <title>The Genome Sequence of Enterococcus sp. 8G7_MSG3316.</title>
        <authorList>
            <consortium name="The Broad Institute Genomics Platform"/>
            <consortium name="The Broad Institute Genomic Center for Infectious Diseases"/>
            <person name="Earl A."/>
            <person name="Manson A."/>
            <person name="Schwartman J."/>
            <person name="Gilmore M."/>
            <person name="Abouelleil A."/>
            <person name="Cao P."/>
            <person name="Chapman S."/>
            <person name="Cusick C."/>
            <person name="Shea T."/>
            <person name="Young S."/>
            <person name="Neafsey D."/>
            <person name="Nusbaum C."/>
            <person name="Birren B."/>
        </authorList>
    </citation>
    <scope>NUCLEOTIDE SEQUENCE [LARGE SCALE GENOMIC DNA]</scope>
    <source>
        <strain evidence="12 13">8G7_MSG3316</strain>
    </source>
</reference>
<evidence type="ECO:0000313" key="12">
    <source>
        <dbReference type="EMBL" id="OTN76417.1"/>
    </source>
</evidence>
<comment type="pathway">
    <text evidence="1 9">Amino-acid biosynthesis; L-tryptophan biosynthesis; L-tryptophan from chorismate: step 2/5.</text>
</comment>
<comment type="similarity">
    <text evidence="9">Belongs to the anthranilate phosphoribosyltransferase family.</text>
</comment>
<evidence type="ECO:0000256" key="1">
    <source>
        <dbReference type="ARBA" id="ARBA00004907"/>
    </source>
</evidence>
<evidence type="ECO:0000259" key="11">
    <source>
        <dbReference type="Pfam" id="PF02885"/>
    </source>
</evidence>
<evidence type="ECO:0000256" key="4">
    <source>
        <dbReference type="ARBA" id="ARBA00022679"/>
    </source>
</evidence>
<dbReference type="OrthoDB" id="9806430at2"/>
<dbReference type="GO" id="GO:0000162">
    <property type="term" value="P:L-tryptophan biosynthetic process"/>
    <property type="evidence" value="ECO:0007669"/>
    <property type="project" value="UniProtKB-UniRule"/>
</dbReference>
<dbReference type="GO" id="GO:0000287">
    <property type="term" value="F:magnesium ion binding"/>
    <property type="evidence" value="ECO:0007669"/>
    <property type="project" value="UniProtKB-UniRule"/>
</dbReference>
<evidence type="ECO:0000313" key="13">
    <source>
        <dbReference type="Proteomes" id="UP000195043"/>
    </source>
</evidence>
<dbReference type="Pfam" id="PF02885">
    <property type="entry name" value="Glycos_trans_3N"/>
    <property type="match status" value="1"/>
</dbReference>
<feature type="binding site" evidence="9">
    <location>
        <position position="99"/>
    </location>
    <ligand>
        <name>5-phospho-alpha-D-ribose 1-diphosphate</name>
        <dbReference type="ChEBI" id="CHEBI:58017"/>
    </ligand>
</feature>
<dbReference type="EMBL" id="NGKU01000001">
    <property type="protein sequence ID" value="OTN76417.1"/>
    <property type="molecule type" value="Genomic_DNA"/>
</dbReference>
<sequence>MPNSTIVENTTSYLKEIQEQLFMGHHLTHHQMRCFAQGVLTGGYTDSQLGAALMALKHKGITAEELTALAQIMQEQAIAIPYQGDAMDNCGTGGDHSNSFNISTTTAFVLAAGGITMAKHGNRSVSSRSGSADVLASLGINIQSTPTHIADMLSSIGIAFLFAPSLHPGMKVVMKVRQELATPTIFNLLGPLINPVPLTTQLMGTYAGETLEDTAHSLGALGRKRGMVIHGYQGMDEANLAGPVQISRFQGQQVENIVLDPKEYGFASAPIQAIIGGDATRNATILTDVLQNKPSLYLETVVLNAGLGFCAHGSVDTFSEGFALARACIASGAAFDKLQALITASNQHIAS</sequence>
<gene>
    <name evidence="9" type="primary">trpD</name>
    <name evidence="12" type="ORF">A5886_001494</name>
</gene>
<feature type="binding site" evidence="9">
    <location>
        <position position="91"/>
    </location>
    <ligand>
        <name>5-phospho-alpha-D-ribose 1-diphosphate</name>
        <dbReference type="ChEBI" id="CHEBI:58017"/>
    </ligand>
</feature>
<dbReference type="FunFam" id="3.40.1030.10:FF:000002">
    <property type="entry name" value="Anthranilate phosphoribosyltransferase"/>
    <property type="match status" value="1"/>
</dbReference>
<accession>A0A242A5V2</accession>
<dbReference type="AlphaFoldDB" id="A0A242A5V2"/>